<evidence type="ECO:0000259" key="6">
    <source>
        <dbReference type="Pfam" id="PF00155"/>
    </source>
</evidence>
<dbReference type="Gene3D" id="3.90.1150.10">
    <property type="entry name" value="Aspartate Aminotransferase, domain 1"/>
    <property type="match status" value="1"/>
</dbReference>
<evidence type="ECO:0000256" key="4">
    <source>
        <dbReference type="ARBA" id="ARBA00023239"/>
    </source>
</evidence>
<proteinExistence type="inferred from homology"/>
<reference evidence="7 8" key="1">
    <citation type="submission" date="2016-10" db="EMBL/GenBank/DDBJ databases">
        <authorList>
            <person name="de Groot N.N."/>
        </authorList>
    </citation>
    <scope>NUCLEOTIDE SEQUENCE [LARGE SCALE GENOMIC DNA]</scope>
    <source>
        <strain evidence="7 8">DSM 29316</strain>
    </source>
</reference>
<comment type="similarity">
    <text evidence="5">Belongs to the class-II pyridoxal-phosphate-dependent aminotransferase family. MalY/PatB cystathionine beta-lyase subfamily.</text>
</comment>
<dbReference type="InterPro" id="IPR004839">
    <property type="entry name" value="Aminotransferase_I/II_large"/>
</dbReference>
<dbReference type="InterPro" id="IPR051798">
    <property type="entry name" value="Class-II_PLP-Dep_Aminotrans"/>
</dbReference>
<dbReference type="EC" id="4.4.1.13" evidence="2"/>
<organism evidence="7 8">
    <name type="scientific">Poseidonocella pacifica</name>
    <dbReference type="NCBI Taxonomy" id="871651"/>
    <lineage>
        <taxon>Bacteria</taxon>
        <taxon>Pseudomonadati</taxon>
        <taxon>Pseudomonadota</taxon>
        <taxon>Alphaproteobacteria</taxon>
        <taxon>Rhodobacterales</taxon>
        <taxon>Roseobacteraceae</taxon>
        <taxon>Poseidonocella</taxon>
    </lineage>
</organism>
<dbReference type="STRING" id="871651.SAMN05421688_2761"/>
<dbReference type="Pfam" id="PF00155">
    <property type="entry name" value="Aminotran_1_2"/>
    <property type="match status" value="1"/>
</dbReference>
<dbReference type="InterPro" id="IPR015421">
    <property type="entry name" value="PyrdxlP-dep_Trfase_major"/>
</dbReference>
<evidence type="ECO:0000313" key="7">
    <source>
        <dbReference type="EMBL" id="SFB07510.1"/>
    </source>
</evidence>
<comment type="cofactor">
    <cofactor evidence="1">
        <name>pyridoxal 5'-phosphate</name>
        <dbReference type="ChEBI" id="CHEBI:597326"/>
    </cofactor>
</comment>
<dbReference type="SUPFAM" id="SSF53383">
    <property type="entry name" value="PLP-dependent transferases"/>
    <property type="match status" value="1"/>
</dbReference>
<evidence type="ECO:0000256" key="3">
    <source>
        <dbReference type="ARBA" id="ARBA00022898"/>
    </source>
</evidence>
<dbReference type="InterPro" id="IPR015422">
    <property type="entry name" value="PyrdxlP-dep_Trfase_small"/>
</dbReference>
<dbReference type="OrthoDB" id="3224382at2"/>
<gene>
    <name evidence="7" type="ORF">SAMN05421688_2761</name>
</gene>
<keyword evidence="3" id="KW-0663">Pyridoxal phosphate</keyword>
<name>A0A1I0Y4K6_9RHOB</name>
<evidence type="ECO:0000313" key="8">
    <source>
        <dbReference type="Proteomes" id="UP000198796"/>
    </source>
</evidence>
<keyword evidence="4 7" id="KW-0456">Lyase</keyword>
<accession>A0A1I0Y4K6</accession>
<dbReference type="InterPro" id="IPR027619">
    <property type="entry name" value="C-S_lyase_PatB-like"/>
</dbReference>
<dbReference type="AlphaFoldDB" id="A0A1I0Y4K6"/>
<dbReference type="EMBL" id="FOJU01000004">
    <property type="protein sequence ID" value="SFB07510.1"/>
    <property type="molecule type" value="Genomic_DNA"/>
</dbReference>
<dbReference type="PANTHER" id="PTHR43525">
    <property type="entry name" value="PROTEIN MALY"/>
    <property type="match status" value="1"/>
</dbReference>
<dbReference type="NCBIfam" id="TIGR04350">
    <property type="entry name" value="C_S_lyase_PatB"/>
    <property type="match status" value="1"/>
</dbReference>
<dbReference type="GO" id="GO:0030170">
    <property type="term" value="F:pyridoxal phosphate binding"/>
    <property type="evidence" value="ECO:0007669"/>
    <property type="project" value="InterPro"/>
</dbReference>
<keyword evidence="8" id="KW-1185">Reference proteome</keyword>
<dbReference type="RefSeq" id="WP_092065869.1">
    <property type="nucleotide sequence ID" value="NZ_FOJU01000004.1"/>
</dbReference>
<evidence type="ECO:0000256" key="5">
    <source>
        <dbReference type="ARBA" id="ARBA00037974"/>
    </source>
</evidence>
<dbReference type="Gene3D" id="3.40.640.10">
    <property type="entry name" value="Type I PLP-dependent aspartate aminotransferase-like (Major domain)"/>
    <property type="match status" value="1"/>
</dbReference>
<dbReference type="Proteomes" id="UP000198796">
    <property type="component" value="Unassembled WGS sequence"/>
</dbReference>
<evidence type="ECO:0000256" key="1">
    <source>
        <dbReference type="ARBA" id="ARBA00001933"/>
    </source>
</evidence>
<dbReference type="CDD" id="cd00609">
    <property type="entry name" value="AAT_like"/>
    <property type="match status" value="1"/>
</dbReference>
<dbReference type="GO" id="GO:0047804">
    <property type="term" value="F:cysteine-S-conjugate beta-lyase activity"/>
    <property type="evidence" value="ECO:0007669"/>
    <property type="project" value="UniProtKB-EC"/>
</dbReference>
<evidence type="ECO:0000256" key="2">
    <source>
        <dbReference type="ARBA" id="ARBA00012224"/>
    </source>
</evidence>
<sequence length="390" mass="43186">MNFDEIIDRTGTHSAKWDMMEQLYGVPSDSGLPMWVADMDFRPPEVVQEAVQRMAANGVYGYFGDESAYRAAIRWWLAERHGWTVETDWIFTTHGLVNGTGLCIDTYTEPGDGIILLSPVYHAFSRVIRASGREVVELPLALREDRYELDIDAWQSALTGTEKMLILCSPHNPGGRVWTAAELRALADFARDNNLLLVSDEIHQDLIFPGNTHIPMAVATPDITDRLIMMSATTKTFNIAGAHVGNVIIPDPTLRSKFSKRMSALGISPNSFGLHMATAAYSPDGAIWLNSLMLYLDETRKIFDAGIAGIPGLKSMPLEGTYLAWVDFSGTGMTEADILRRVEKAARICTSHGKTFGKGGENFLRFNLATPRARVEEAIARLQEAFADLQ</sequence>
<feature type="domain" description="Aminotransferase class I/classII large" evidence="6">
    <location>
        <begin position="41"/>
        <end position="382"/>
    </location>
</feature>
<protein>
    <recommendedName>
        <fullName evidence="2">cysteine-S-conjugate beta-lyase</fullName>
        <ecNumber evidence="2">4.4.1.13</ecNumber>
    </recommendedName>
</protein>
<dbReference type="InterPro" id="IPR015424">
    <property type="entry name" value="PyrdxlP-dep_Trfase"/>
</dbReference>
<dbReference type="PANTHER" id="PTHR43525:SF1">
    <property type="entry name" value="PROTEIN MALY"/>
    <property type="match status" value="1"/>
</dbReference>